<gene>
    <name evidence="4" type="ORF">J4Q44_G00061700</name>
</gene>
<dbReference type="GO" id="GO:0006281">
    <property type="term" value="P:DNA repair"/>
    <property type="evidence" value="ECO:0007669"/>
    <property type="project" value="UniProtKB-ARBA"/>
</dbReference>
<dbReference type="InterPro" id="IPR011604">
    <property type="entry name" value="PDDEXK-like_dom_sf"/>
</dbReference>
<dbReference type="EMBL" id="JAGTTL010000004">
    <property type="protein sequence ID" value="KAK6323831.1"/>
    <property type="molecule type" value="Genomic_DNA"/>
</dbReference>
<dbReference type="AlphaFoldDB" id="A0AAN8MDC0"/>
<sequence length="393" mass="43952">MSRRGRGNRTASECEDRPHMKPTSFNRRLCPSIIQMTLRDSEPVVLVKSYCSCVAGCGICNHLVALLYQTAHYSECGMSVVPPVLSCTETEQKWHKPRTMGVKPGPVDAMVVVKPKPDATPASGIRSTLYKGYSGELPDPSTLNPLPAYADMEPDSLPPICRMNITFDKPLVDSIFGKVQTGSILSYQHPPPPPDSVVIHEDAPPFPKVPLDGYHLQPTDCSYEIMTDQEKLHLSSLSVTLSQSHLIEEATRCQSETPEWHSLRKERVTASHFREVSHVRGTSTAEKLAERIIRGTRQTPLMKRRLEMEAGALKDYAVLKNLNLTKCGLVVHPDAPWLGASPDGLVYDPLERPSFGLVEMKCPNVASYIDCKFLRFDHGLHKFKESHCYYWQV</sequence>
<dbReference type="Proteomes" id="UP001356427">
    <property type="component" value="Unassembled WGS sequence"/>
</dbReference>
<dbReference type="InterPro" id="IPR019080">
    <property type="entry name" value="YqaJ_viral_recombinase"/>
</dbReference>
<dbReference type="InterPro" id="IPR051703">
    <property type="entry name" value="NF-kappa-B_Signaling_Reg"/>
</dbReference>
<evidence type="ECO:0000259" key="3">
    <source>
        <dbReference type="PROSITE" id="PS50966"/>
    </source>
</evidence>
<evidence type="ECO:0000256" key="1">
    <source>
        <dbReference type="PROSITE-ProRule" id="PRU00325"/>
    </source>
</evidence>
<keyword evidence="5" id="KW-1185">Reference proteome</keyword>
<name>A0AAN8MDC0_9TELE</name>
<dbReference type="InterPro" id="IPR011335">
    <property type="entry name" value="Restrct_endonuc-II-like"/>
</dbReference>
<dbReference type="Pfam" id="PF09588">
    <property type="entry name" value="YqaJ"/>
    <property type="match status" value="1"/>
</dbReference>
<dbReference type="Gene3D" id="3.90.320.10">
    <property type="match status" value="1"/>
</dbReference>
<organism evidence="4 5">
    <name type="scientific">Coregonus suidteri</name>
    <dbReference type="NCBI Taxonomy" id="861788"/>
    <lineage>
        <taxon>Eukaryota</taxon>
        <taxon>Metazoa</taxon>
        <taxon>Chordata</taxon>
        <taxon>Craniata</taxon>
        <taxon>Vertebrata</taxon>
        <taxon>Euteleostomi</taxon>
        <taxon>Actinopterygii</taxon>
        <taxon>Neopterygii</taxon>
        <taxon>Teleostei</taxon>
        <taxon>Protacanthopterygii</taxon>
        <taxon>Salmoniformes</taxon>
        <taxon>Salmonidae</taxon>
        <taxon>Coregoninae</taxon>
        <taxon>Coregonus</taxon>
    </lineage>
</organism>
<evidence type="ECO:0000256" key="2">
    <source>
        <dbReference type="SAM" id="MobiDB-lite"/>
    </source>
</evidence>
<dbReference type="PANTHER" id="PTHR46609">
    <property type="entry name" value="EXONUCLEASE, PHAGE-TYPE/RECB, C-TERMINAL DOMAIN-CONTAINING PROTEIN"/>
    <property type="match status" value="1"/>
</dbReference>
<feature type="region of interest" description="Disordered" evidence="2">
    <location>
        <begin position="1"/>
        <end position="20"/>
    </location>
</feature>
<dbReference type="CDD" id="cd22343">
    <property type="entry name" value="PDDEXK_lambda_exonuclease-like"/>
    <property type="match status" value="1"/>
</dbReference>
<keyword evidence="1" id="KW-0863">Zinc-finger</keyword>
<keyword evidence="1" id="KW-0479">Metal-binding</keyword>
<keyword evidence="1" id="KW-0862">Zinc</keyword>
<evidence type="ECO:0000313" key="5">
    <source>
        <dbReference type="Proteomes" id="UP001356427"/>
    </source>
</evidence>
<feature type="domain" description="SWIM-type" evidence="3">
    <location>
        <begin position="34"/>
        <end position="71"/>
    </location>
</feature>
<dbReference type="GO" id="GO:0008270">
    <property type="term" value="F:zinc ion binding"/>
    <property type="evidence" value="ECO:0007669"/>
    <property type="project" value="UniProtKB-KW"/>
</dbReference>
<evidence type="ECO:0000313" key="4">
    <source>
        <dbReference type="EMBL" id="KAK6323831.1"/>
    </source>
</evidence>
<protein>
    <recommendedName>
        <fullName evidence="3">SWIM-type domain-containing protein</fullName>
    </recommendedName>
</protein>
<dbReference type="SUPFAM" id="SSF52980">
    <property type="entry name" value="Restriction endonuclease-like"/>
    <property type="match status" value="1"/>
</dbReference>
<dbReference type="InterPro" id="IPR007527">
    <property type="entry name" value="Znf_SWIM"/>
</dbReference>
<comment type="caution">
    <text evidence="4">The sequence shown here is derived from an EMBL/GenBank/DDBJ whole genome shotgun (WGS) entry which is preliminary data.</text>
</comment>
<accession>A0AAN8MDC0</accession>
<dbReference type="PROSITE" id="PS50966">
    <property type="entry name" value="ZF_SWIM"/>
    <property type="match status" value="1"/>
</dbReference>
<reference evidence="4 5" key="1">
    <citation type="submission" date="2021-04" db="EMBL/GenBank/DDBJ databases">
        <authorList>
            <person name="De Guttry C."/>
            <person name="Zahm M."/>
            <person name="Klopp C."/>
            <person name="Cabau C."/>
            <person name="Louis A."/>
            <person name="Berthelot C."/>
            <person name="Parey E."/>
            <person name="Roest Crollius H."/>
            <person name="Montfort J."/>
            <person name="Robinson-Rechavi M."/>
            <person name="Bucao C."/>
            <person name="Bouchez O."/>
            <person name="Gislard M."/>
            <person name="Lluch J."/>
            <person name="Milhes M."/>
            <person name="Lampietro C."/>
            <person name="Lopez Roques C."/>
            <person name="Donnadieu C."/>
            <person name="Braasch I."/>
            <person name="Desvignes T."/>
            <person name="Postlethwait J."/>
            <person name="Bobe J."/>
            <person name="Wedekind C."/>
            <person name="Guiguen Y."/>
        </authorList>
    </citation>
    <scope>NUCLEOTIDE SEQUENCE [LARGE SCALE GENOMIC DNA]</scope>
    <source>
        <strain evidence="4">Cs_M1</strain>
        <tissue evidence="4">Blood</tissue>
    </source>
</reference>
<dbReference type="PANTHER" id="PTHR46609:SF7">
    <property type="match status" value="1"/>
</dbReference>
<proteinExistence type="predicted"/>